<dbReference type="EMBL" id="NCKW01008984">
    <property type="protein sequence ID" value="POM67535.1"/>
    <property type="molecule type" value="Genomic_DNA"/>
</dbReference>
<evidence type="ECO:0000313" key="1">
    <source>
        <dbReference type="EMBL" id="POM67535.1"/>
    </source>
</evidence>
<dbReference type="Proteomes" id="UP000237271">
    <property type="component" value="Unassembled WGS sequence"/>
</dbReference>
<name>A0A2P4XPP2_9STRA</name>
<comment type="caution">
    <text evidence="1">The sequence shown here is derived from an EMBL/GenBank/DDBJ whole genome shotgun (WGS) entry which is preliminary data.</text>
</comment>
<sequence length="86" mass="9673">MTQQERIGAYNRFHDFVCCYLEDQEFEVNAPKMDSTAFEEDLVSTPVKMTNCSQLLGSYSSATMWKPTGVIEDSTSLKSDSASDEE</sequence>
<accession>A0A2P4XPP2</accession>
<keyword evidence="2" id="KW-1185">Reference proteome</keyword>
<protein>
    <submittedName>
        <fullName evidence="1">Uncharacterized protein</fullName>
    </submittedName>
</protein>
<proteinExistence type="predicted"/>
<gene>
    <name evidence="1" type="ORF">PHPALM_16449</name>
</gene>
<reference evidence="1 2" key="1">
    <citation type="journal article" date="2017" name="Genome Biol. Evol.">
        <title>Phytophthora megakarya and P. palmivora, closely related causal agents of cacao black pod rot, underwent increases in genome sizes and gene numbers by different mechanisms.</title>
        <authorList>
            <person name="Ali S.S."/>
            <person name="Shao J."/>
            <person name="Lary D.J."/>
            <person name="Kronmiller B."/>
            <person name="Shen D."/>
            <person name="Strem M.D."/>
            <person name="Amoako-Attah I."/>
            <person name="Akrofi A.Y."/>
            <person name="Begoude B.A."/>
            <person name="Ten Hoopen G.M."/>
            <person name="Coulibaly K."/>
            <person name="Kebe B.I."/>
            <person name="Melnick R.L."/>
            <person name="Guiltinan M.J."/>
            <person name="Tyler B.M."/>
            <person name="Meinhardt L.W."/>
            <person name="Bailey B.A."/>
        </authorList>
    </citation>
    <scope>NUCLEOTIDE SEQUENCE [LARGE SCALE GENOMIC DNA]</scope>
    <source>
        <strain evidence="2">sbr112.9</strain>
    </source>
</reference>
<dbReference type="AlphaFoldDB" id="A0A2P4XPP2"/>
<dbReference type="OrthoDB" id="124323at2759"/>
<organism evidence="1 2">
    <name type="scientific">Phytophthora palmivora</name>
    <dbReference type="NCBI Taxonomy" id="4796"/>
    <lineage>
        <taxon>Eukaryota</taxon>
        <taxon>Sar</taxon>
        <taxon>Stramenopiles</taxon>
        <taxon>Oomycota</taxon>
        <taxon>Peronosporomycetes</taxon>
        <taxon>Peronosporales</taxon>
        <taxon>Peronosporaceae</taxon>
        <taxon>Phytophthora</taxon>
    </lineage>
</organism>
<evidence type="ECO:0000313" key="2">
    <source>
        <dbReference type="Proteomes" id="UP000237271"/>
    </source>
</evidence>